<proteinExistence type="predicted"/>
<evidence type="ECO:0000313" key="1">
    <source>
        <dbReference type="EMBL" id="KAK7809257.1"/>
    </source>
</evidence>
<gene>
    <name evidence="1" type="ORF">U0070_025666</name>
</gene>
<reference evidence="1 2" key="1">
    <citation type="journal article" date="2023" name="bioRxiv">
        <title>Conserved and derived expression patterns and positive selection on dental genes reveal complex evolutionary context of ever-growing rodent molars.</title>
        <authorList>
            <person name="Calamari Z.T."/>
            <person name="Song A."/>
            <person name="Cohen E."/>
            <person name="Akter M."/>
            <person name="Roy R.D."/>
            <person name="Hallikas O."/>
            <person name="Christensen M.M."/>
            <person name="Li P."/>
            <person name="Marangoni P."/>
            <person name="Jernvall J."/>
            <person name="Klein O.D."/>
        </authorList>
    </citation>
    <scope>NUCLEOTIDE SEQUENCE [LARGE SCALE GENOMIC DNA]</scope>
    <source>
        <strain evidence="1">V071</strain>
    </source>
</reference>
<keyword evidence="2" id="KW-1185">Reference proteome</keyword>
<comment type="caution">
    <text evidence="1">The sequence shown here is derived from an EMBL/GenBank/DDBJ whole genome shotgun (WGS) entry which is preliminary data.</text>
</comment>
<sequence length="83" mass="9539">MPLLTHQAQADMKACTLEKDLANLKTVRNLVFTLGRKLTNLRNMTNPLLNTHVLEAIRVFTLKRNFTDIRNVTNLTRVAHILE</sequence>
<protein>
    <submittedName>
        <fullName evidence="1">Uncharacterized protein</fullName>
    </submittedName>
</protein>
<organism evidence="1 2">
    <name type="scientific">Myodes glareolus</name>
    <name type="common">Bank vole</name>
    <name type="synonym">Clethrionomys glareolus</name>
    <dbReference type="NCBI Taxonomy" id="447135"/>
    <lineage>
        <taxon>Eukaryota</taxon>
        <taxon>Metazoa</taxon>
        <taxon>Chordata</taxon>
        <taxon>Craniata</taxon>
        <taxon>Vertebrata</taxon>
        <taxon>Euteleostomi</taxon>
        <taxon>Mammalia</taxon>
        <taxon>Eutheria</taxon>
        <taxon>Euarchontoglires</taxon>
        <taxon>Glires</taxon>
        <taxon>Rodentia</taxon>
        <taxon>Myomorpha</taxon>
        <taxon>Muroidea</taxon>
        <taxon>Cricetidae</taxon>
        <taxon>Arvicolinae</taxon>
        <taxon>Myodes</taxon>
    </lineage>
</organism>
<dbReference type="AlphaFoldDB" id="A0AAW0I4Z8"/>
<dbReference type="Proteomes" id="UP001488838">
    <property type="component" value="Unassembled WGS sequence"/>
</dbReference>
<dbReference type="EMBL" id="JBBHLL010000218">
    <property type="protein sequence ID" value="KAK7809257.1"/>
    <property type="molecule type" value="Genomic_DNA"/>
</dbReference>
<evidence type="ECO:0000313" key="2">
    <source>
        <dbReference type="Proteomes" id="UP001488838"/>
    </source>
</evidence>
<accession>A0AAW0I4Z8</accession>
<name>A0AAW0I4Z8_MYOGA</name>